<dbReference type="Proteomes" id="UP000655094">
    <property type="component" value="Unassembled WGS sequence"/>
</dbReference>
<sequence length="69" mass="7434">MAVGVLRARRQRGGVPSWLIEQGQIDIARIADTLRRSPPQRCHQSASARALSAVSRSLLFATMMSAAAS</sequence>
<protein>
    <submittedName>
        <fullName evidence="1">Uncharacterized protein</fullName>
    </submittedName>
</protein>
<dbReference type="AlphaFoldDB" id="A0A919I1J0"/>
<reference evidence="1" key="1">
    <citation type="submission" date="2020-10" db="EMBL/GenBank/DDBJ databases">
        <title>Genome Sequence of ESBL Producing Zambian Clinical Strains.</title>
        <authorList>
            <person name="Shawa M."/>
            <person name="Furuta Y."/>
            <person name="Simbotwe M."/>
            <person name="Mulenga E."/>
            <person name="Mubanga M."/>
            <person name="Mulenga G."/>
            <person name="Kaile C."/>
            <person name="Zorigt T."/>
            <person name="Hang'ombe B."/>
            <person name="Higashi H."/>
        </authorList>
    </citation>
    <scope>NUCLEOTIDE SEQUENCE</scope>
    <source>
        <strain evidence="1">Zam_UTH_09</strain>
    </source>
</reference>
<name>A0A919I1J0_KLEPN</name>
<organism evidence="1 2">
    <name type="scientific">Klebsiella pneumoniae</name>
    <dbReference type="NCBI Taxonomy" id="573"/>
    <lineage>
        <taxon>Bacteria</taxon>
        <taxon>Pseudomonadati</taxon>
        <taxon>Pseudomonadota</taxon>
        <taxon>Gammaproteobacteria</taxon>
        <taxon>Enterobacterales</taxon>
        <taxon>Enterobacteriaceae</taxon>
        <taxon>Klebsiella/Raoultella group</taxon>
        <taxon>Klebsiella</taxon>
        <taxon>Klebsiella pneumoniae complex</taxon>
    </lineage>
</organism>
<evidence type="ECO:0000313" key="2">
    <source>
        <dbReference type="Proteomes" id="UP000655094"/>
    </source>
</evidence>
<dbReference type="EMBL" id="BNFF01000002">
    <property type="protein sequence ID" value="GHK57278.1"/>
    <property type="molecule type" value="Genomic_DNA"/>
</dbReference>
<accession>A0A919I1J0</accession>
<proteinExistence type="predicted"/>
<evidence type="ECO:0000313" key="1">
    <source>
        <dbReference type="EMBL" id="GHK57278.1"/>
    </source>
</evidence>
<comment type="caution">
    <text evidence="1">The sequence shown here is derived from an EMBL/GenBank/DDBJ whole genome shotgun (WGS) entry which is preliminary data.</text>
</comment>
<gene>
    <name evidence="1" type="ORF">KPZU09_70140</name>
</gene>